<evidence type="ECO:0000313" key="1">
    <source>
        <dbReference type="EMBL" id="TKY91325.1"/>
    </source>
</evidence>
<proteinExistence type="predicted"/>
<accession>A0AC61S9W2</accession>
<protein>
    <submittedName>
        <fullName evidence="1">IS66 family transposase</fullName>
    </submittedName>
</protein>
<evidence type="ECO:0000313" key="2">
    <source>
        <dbReference type="Proteomes" id="UP000315423"/>
    </source>
</evidence>
<dbReference type="Proteomes" id="UP000315423">
    <property type="component" value="Unassembled WGS sequence"/>
</dbReference>
<sequence length="173" mass="20331">LNGVYENYNQRWSKDMGDLLIEIKTIVDDKREIIDHLEPVYIEYFEEKYNKITRIGLEENPPPLIPHKQLKKRGRKKQTAAKNLLDRFIGHKSDILRFMYDFEVPFDNNQAERDGRMMKLQQKISGTFRSIKGAVSFCRIRGYISTVKKNKLSVIDNIKDAIDGKPFIPLQQD</sequence>
<reference evidence="1" key="1">
    <citation type="submission" date="2018-09" db="EMBL/GenBank/DDBJ databases">
        <title>A genomic encyclopedia of anaerobic methanotrophic archaea.</title>
        <authorList>
            <person name="Skennerton C.T."/>
            <person name="Chadwick G.L."/>
            <person name="Laso-Perez R."/>
            <person name="Leu A.O."/>
            <person name="Speth D.R."/>
            <person name="Yu H."/>
            <person name="Morgan-Lang C."/>
            <person name="Hatzenpichler R."/>
            <person name="Goudeau D."/>
            <person name="Malmstrom R."/>
            <person name="Woyke T."/>
            <person name="Hallam S."/>
            <person name="Tyson G.W."/>
            <person name="Wegener G."/>
            <person name="Boetius A."/>
            <person name="Orphan V.J."/>
        </authorList>
    </citation>
    <scope>NUCLEOTIDE SEQUENCE</scope>
    <source>
        <strain evidence="1">CONS3730D10UFb2</strain>
    </source>
</reference>
<name>A0AC61S9W2_9EURY</name>
<dbReference type="EMBL" id="QYBA01000216">
    <property type="protein sequence ID" value="TKY91325.1"/>
    <property type="molecule type" value="Genomic_DNA"/>
</dbReference>
<comment type="caution">
    <text evidence="1">The sequence shown here is derived from an EMBL/GenBank/DDBJ whole genome shotgun (WGS) entry which is preliminary data.</text>
</comment>
<gene>
    <name evidence="1" type="ORF">C5S46_06430</name>
</gene>
<organism evidence="1 2">
    <name type="scientific">Candidatus Methanomarinus sp</name>
    <dbReference type="NCBI Taxonomy" id="3386244"/>
    <lineage>
        <taxon>Archaea</taxon>
        <taxon>Methanobacteriati</taxon>
        <taxon>Methanobacteriota</taxon>
        <taxon>Stenosarchaea group</taxon>
        <taxon>Methanomicrobia</taxon>
        <taxon>Methanosarcinales</taxon>
        <taxon>ANME-2 cluster</taxon>
        <taxon>Candidatus Methanocomedenaceae</taxon>
        <taxon>Candidatus Methanomarinus</taxon>
    </lineage>
</organism>
<feature type="non-terminal residue" evidence="1">
    <location>
        <position position="1"/>
    </location>
</feature>